<dbReference type="RefSeq" id="WP_076544624.1">
    <property type="nucleotide sequence ID" value="NZ_FTNC01000008.1"/>
</dbReference>
<dbReference type="InterPro" id="IPR017937">
    <property type="entry name" value="Thioredoxin_CS"/>
</dbReference>
<dbReference type="InterPro" id="IPR000866">
    <property type="entry name" value="AhpC/TSA"/>
</dbReference>
<dbReference type="InterPro" id="IPR050553">
    <property type="entry name" value="Thioredoxin_ResA/DsbE_sf"/>
</dbReference>
<dbReference type="AlphaFoldDB" id="A0A1N6VGG2"/>
<dbReference type="Proteomes" id="UP000185669">
    <property type="component" value="Unassembled WGS sequence"/>
</dbReference>
<dbReference type="Pfam" id="PF00578">
    <property type="entry name" value="AhpC-TSA"/>
    <property type="match status" value="1"/>
</dbReference>
<accession>A0A1N6VGG2</accession>
<dbReference type="CDD" id="cd02966">
    <property type="entry name" value="TlpA_like_family"/>
    <property type="match status" value="1"/>
</dbReference>
<feature type="domain" description="Thioredoxin" evidence="1">
    <location>
        <begin position="37"/>
        <end position="173"/>
    </location>
</feature>
<dbReference type="InterPro" id="IPR013766">
    <property type="entry name" value="Thioredoxin_domain"/>
</dbReference>
<evidence type="ECO:0000313" key="2">
    <source>
        <dbReference type="EMBL" id="SIQ76915.1"/>
    </source>
</evidence>
<reference evidence="3" key="1">
    <citation type="submission" date="2017-01" db="EMBL/GenBank/DDBJ databases">
        <authorList>
            <person name="Varghese N."/>
            <person name="Submissions S."/>
        </authorList>
    </citation>
    <scope>NUCLEOTIDE SEQUENCE [LARGE SCALE GENOMIC DNA]</scope>
    <source>
        <strain evidence="3">ATCC 700103</strain>
    </source>
</reference>
<dbReference type="SUPFAM" id="SSF52833">
    <property type="entry name" value="Thioredoxin-like"/>
    <property type="match status" value="1"/>
</dbReference>
<protein>
    <submittedName>
        <fullName evidence="2">Peroxiredoxin</fullName>
    </submittedName>
</protein>
<dbReference type="GO" id="GO:0016209">
    <property type="term" value="F:antioxidant activity"/>
    <property type="evidence" value="ECO:0007669"/>
    <property type="project" value="InterPro"/>
</dbReference>
<dbReference type="STRING" id="56779.SAMN05421834_1084"/>
<dbReference type="Gene3D" id="3.40.30.10">
    <property type="entry name" value="Glutaredoxin"/>
    <property type="match status" value="1"/>
</dbReference>
<evidence type="ECO:0000313" key="3">
    <source>
        <dbReference type="Proteomes" id="UP000185669"/>
    </source>
</evidence>
<dbReference type="EMBL" id="FTNC01000008">
    <property type="protein sequence ID" value="SIQ76915.1"/>
    <property type="molecule type" value="Genomic_DNA"/>
</dbReference>
<proteinExistence type="predicted"/>
<dbReference type="GO" id="GO:0016491">
    <property type="term" value="F:oxidoreductase activity"/>
    <property type="evidence" value="ECO:0007669"/>
    <property type="project" value="InterPro"/>
</dbReference>
<dbReference type="PROSITE" id="PS51352">
    <property type="entry name" value="THIOREDOXIN_2"/>
    <property type="match status" value="1"/>
</dbReference>
<dbReference type="PANTHER" id="PTHR42852:SF1">
    <property type="entry name" value="THIOREDOXIN-LIKE PROTEIN YNEN"/>
    <property type="match status" value="1"/>
</dbReference>
<evidence type="ECO:0000259" key="1">
    <source>
        <dbReference type="PROSITE" id="PS51352"/>
    </source>
</evidence>
<gene>
    <name evidence="2" type="ORF">SAMN05421834_1084</name>
</gene>
<dbReference type="OrthoDB" id="9809733at2"/>
<dbReference type="InterPro" id="IPR036249">
    <property type="entry name" value="Thioredoxin-like_sf"/>
</dbReference>
<sequence length="173" mass="19407">MNKKIAIFLIVALIIGGLSFFYLQSPKSEVVQAEVGTEIDMQAPDFELKNINDKKVSLSDFRGQKVFLNFWASWCPPCREEMPDIQKLHENYGEEVIILAVNVGENKSTAANFMMKNGLSFSVLLDTDKSTAQNYLVRGIPTSYFLNEDGIIKNKVVGAVSYEKMLELSGIKE</sequence>
<organism evidence="2 3">
    <name type="scientific">Halanaerobium kushneri</name>
    <dbReference type="NCBI Taxonomy" id="56779"/>
    <lineage>
        <taxon>Bacteria</taxon>
        <taxon>Bacillati</taxon>
        <taxon>Bacillota</taxon>
        <taxon>Clostridia</taxon>
        <taxon>Halanaerobiales</taxon>
        <taxon>Halanaerobiaceae</taxon>
        <taxon>Halanaerobium</taxon>
    </lineage>
</organism>
<name>A0A1N6VGG2_9FIRM</name>
<dbReference type="PROSITE" id="PS00194">
    <property type="entry name" value="THIOREDOXIN_1"/>
    <property type="match status" value="1"/>
</dbReference>
<keyword evidence="3" id="KW-1185">Reference proteome</keyword>
<dbReference type="PANTHER" id="PTHR42852">
    <property type="entry name" value="THIOL:DISULFIDE INTERCHANGE PROTEIN DSBE"/>
    <property type="match status" value="1"/>
</dbReference>